<accession>A0A919MUX0</accession>
<gene>
    <name evidence="1" type="ORF">Ari01nite_32640</name>
</gene>
<dbReference type="AlphaFoldDB" id="A0A919MUX0"/>
<organism evidence="1 2">
    <name type="scientific">Paractinoplanes rishiriensis</name>
    <dbReference type="NCBI Taxonomy" id="1050105"/>
    <lineage>
        <taxon>Bacteria</taxon>
        <taxon>Bacillati</taxon>
        <taxon>Actinomycetota</taxon>
        <taxon>Actinomycetes</taxon>
        <taxon>Micromonosporales</taxon>
        <taxon>Micromonosporaceae</taxon>
        <taxon>Paractinoplanes</taxon>
    </lineage>
</organism>
<dbReference type="EMBL" id="BOMV01000035">
    <property type="protein sequence ID" value="GIE95799.1"/>
    <property type="molecule type" value="Genomic_DNA"/>
</dbReference>
<reference evidence="1" key="1">
    <citation type="submission" date="2021-01" db="EMBL/GenBank/DDBJ databases">
        <title>Whole genome shotgun sequence of Actinoplanes rishiriensis NBRC 108556.</title>
        <authorList>
            <person name="Komaki H."/>
            <person name="Tamura T."/>
        </authorList>
    </citation>
    <scope>NUCLEOTIDE SEQUENCE</scope>
    <source>
        <strain evidence="1">NBRC 108556</strain>
    </source>
</reference>
<name>A0A919MUX0_9ACTN</name>
<evidence type="ECO:0000313" key="2">
    <source>
        <dbReference type="Proteomes" id="UP000636960"/>
    </source>
</evidence>
<keyword evidence="2" id="KW-1185">Reference proteome</keyword>
<dbReference type="Proteomes" id="UP000636960">
    <property type="component" value="Unassembled WGS sequence"/>
</dbReference>
<proteinExistence type="predicted"/>
<evidence type="ECO:0000313" key="1">
    <source>
        <dbReference type="EMBL" id="GIE95799.1"/>
    </source>
</evidence>
<comment type="caution">
    <text evidence="1">The sequence shown here is derived from an EMBL/GenBank/DDBJ whole genome shotgun (WGS) entry which is preliminary data.</text>
</comment>
<sequence>MSFIRRRDNPVTLASAVWSEPHLPPRKAAREQLVTTLVAELYGTLTNLSVSDTEAYAVFLRTVAILNVYAVKEGRR</sequence>
<dbReference type="RefSeq" id="WP_203782089.1">
    <property type="nucleotide sequence ID" value="NZ_BOMV01000035.1"/>
</dbReference>
<protein>
    <submittedName>
        <fullName evidence="1">Uncharacterized protein</fullName>
    </submittedName>
</protein>